<name>A0A081NH69_9GAMM</name>
<evidence type="ECO:0000313" key="1">
    <source>
        <dbReference type="EMBL" id="KEQ17792.1"/>
    </source>
</evidence>
<dbReference type="AlphaFoldDB" id="A0A081NH69"/>
<keyword evidence="2" id="KW-1185">Reference proteome</keyword>
<sequence>MLMFASSVLQCAIVDNPLGVGIVAALKRSGSQKKVPFDNGTDGQNQYYYPISLRAFLFSR</sequence>
<proteinExistence type="predicted"/>
<organism evidence="1 2">
    <name type="scientific">Endozoicomonas numazuensis</name>
    <dbReference type="NCBI Taxonomy" id="1137799"/>
    <lineage>
        <taxon>Bacteria</taxon>
        <taxon>Pseudomonadati</taxon>
        <taxon>Pseudomonadota</taxon>
        <taxon>Gammaproteobacteria</taxon>
        <taxon>Oceanospirillales</taxon>
        <taxon>Endozoicomonadaceae</taxon>
        <taxon>Endozoicomonas</taxon>
    </lineage>
</organism>
<comment type="caution">
    <text evidence="1">The sequence shown here is derived from an EMBL/GenBank/DDBJ whole genome shotgun (WGS) entry which is preliminary data.</text>
</comment>
<evidence type="ECO:0000313" key="2">
    <source>
        <dbReference type="Proteomes" id="UP000028073"/>
    </source>
</evidence>
<gene>
    <name evidence="1" type="ORF">GZ78_08985</name>
</gene>
<accession>A0A081NH69</accession>
<dbReference type="EMBL" id="JOKH01000002">
    <property type="protein sequence ID" value="KEQ17792.1"/>
    <property type="molecule type" value="Genomic_DNA"/>
</dbReference>
<reference evidence="1 2" key="1">
    <citation type="submission" date="2014-06" db="EMBL/GenBank/DDBJ databases">
        <title>Whole Genome Sequences of Three Symbiotic Endozoicomonas Bacteria.</title>
        <authorList>
            <person name="Neave M.J."/>
            <person name="Apprill A."/>
            <person name="Voolstra C.R."/>
        </authorList>
    </citation>
    <scope>NUCLEOTIDE SEQUENCE [LARGE SCALE GENOMIC DNA]</scope>
    <source>
        <strain evidence="1 2">DSM 25634</strain>
    </source>
</reference>
<protein>
    <submittedName>
        <fullName evidence="1">Uncharacterized protein</fullName>
    </submittedName>
</protein>
<dbReference type="Proteomes" id="UP000028073">
    <property type="component" value="Unassembled WGS sequence"/>
</dbReference>